<protein>
    <submittedName>
        <fullName evidence="2">Uncharacterized protein</fullName>
    </submittedName>
</protein>
<name>A0AAD7ZFK8_DIPPU</name>
<organism evidence="2 3">
    <name type="scientific">Diploptera punctata</name>
    <name type="common">Pacific beetle cockroach</name>
    <dbReference type="NCBI Taxonomy" id="6984"/>
    <lineage>
        <taxon>Eukaryota</taxon>
        <taxon>Metazoa</taxon>
        <taxon>Ecdysozoa</taxon>
        <taxon>Arthropoda</taxon>
        <taxon>Hexapoda</taxon>
        <taxon>Insecta</taxon>
        <taxon>Pterygota</taxon>
        <taxon>Neoptera</taxon>
        <taxon>Polyneoptera</taxon>
        <taxon>Dictyoptera</taxon>
        <taxon>Blattodea</taxon>
        <taxon>Blaberoidea</taxon>
        <taxon>Blaberidae</taxon>
        <taxon>Diplopterinae</taxon>
        <taxon>Diploptera</taxon>
    </lineage>
</organism>
<evidence type="ECO:0000313" key="2">
    <source>
        <dbReference type="EMBL" id="KAJ9579814.1"/>
    </source>
</evidence>
<dbReference type="EMBL" id="JASPKZ010008375">
    <property type="protein sequence ID" value="KAJ9579814.1"/>
    <property type="molecule type" value="Genomic_DNA"/>
</dbReference>
<keyword evidence="3" id="KW-1185">Reference proteome</keyword>
<sequence length="285" mass="32360">MYRRILGYFTGGMSENSEEDREKSNVNDQSSKDKKGSETSAMASGEEGAALRDRILKLEKELEERLEENESYKNRLQLVEQELAALKQMSKLQPVRTSVGVGDNNVHSRKNSASEKGSAELAENDVNKLSNENTELENALSKVNELLKNKTDLCDNQEKQNLALTNQVASLKEVITITKDLLNIRNMEVRHLKSDVESMEGKIAEEKRRHNTMISKMDEAVKLNSDLKTEYETQLKIFQDLKSKYEDKVAALMKENKALEGQIPKFVEEPKTDNQDTNDDNTLSE</sequence>
<dbReference type="AlphaFoldDB" id="A0AAD7ZFK8"/>
<comment type="caution">
    <text evidence="2">The sequence shown here is derived from an EMBL/GenBank/DDBJ whole genome shotgun (WGS) entry which is preliminary data.</text>
</comment>
<feature type="region of interest" description="Disordered" evidence="1">
    <location>
        <begin position="96"/>
        <end position="122"/>
    </location>
</feature>
<feature type="region of interest" description="Disordered" evidence="1">
    <location>
        <begin position="261"/>
        <end position="285"/>
    </location>
</feature>
<reference evidence="2" key="2">
    <citation type="submission" date="2023-05" db="EMBL/GenBank/DDBJ databases">
        <authorList>
            <person name="Fouks B."/>
        </authorList>
    </citation>
    <scope>NUCLEOTIDE SEQUENCE</scope>
    <source>
        <strain evidence="2">Stay&amp;Tobe</strain>
        <tissue evidence="2">Testes</tissue>
    </source>
</reference>
<proteinExistence type="predicted"/>
<reference evidence="2" key="1">
    <citation type="journal article" date="2023" name="IScience">
        <title>Live-bearing cockroach genome reveals convergent evolutionary mechanisms linked to viviparity in insects and beyond.</title>
        <authorList>
            <person name="Fouks B."/>
            <person name="Harrison M.C."/>
            <person name="Mikhailova A.A."/>
            <person name="Marchal E."/>
            <person name="English S."/>
            <person name="Carruthers M."/>
            <person name="Jennings E.C."/>
            <person name="Chiamaka E.L."/>
            <person name="Frigard R.A."/>
            <person name="Pippel M."/>
            <person name="Attardo G.M."/>
            <person name="Benoit J.B."/>
            <person name="Bornberg-Bauer E."/>
            <person name="Tobe S.S."/>
        </authorList>
    </citation>
    <scope>NUCLEOTIDE SEQUENCE</scope>
    <source>
        <strain evidence="2">Stay&amp;Tobe</strain>
    </source>
</reference>
<dbReference type="Proteomes" id="UP001233999">
    <property type="component" value="Unassembled WGS sequence"/>
</dbReference>
<feature type="region of interest" description="Disordered" evidence="1">
    <location>
        <begin position="1"/>
        <end position="51"/>
    </location>
</feature>
<gene>
    <name evidence="2" type="ORF">L9F63_004520</name>
</gene>
<feature type="compositionally biased region" description="Basic and acidic residues" evidence="1">
    <location>
        <begin position="20"/>
        <end position="37"/>
    </location>
</feature>
<evidence type="ECO:0000313" key="3">
    <source>
        <dbReference type="Proteomes" id="UP001233999"/>
    </source>
</evidence>
<evidence type="ECO:0000256" key="1">
    <source>
        <dbReference type="SAM" id="MobiDB-lite"/>
    </source>
</evidence>
<accession>A0AAD7ZFK8</accession>